<dbReference type="Pfam" id="PF13489">
    <property type="entry name" value="Methyltransf_23"/>
    <property type="match status" value="1"/>
</dbReference>
<dbReference type="RefSeq" id="XP_030990347.1">
    <property type="nucleotide sequence ID" value="XM_031144831.1"/>
</dbReference>
<protein>
    <submittedName>
        <fullName evidence="3">Uncharacterized protein</fullName>
    </submittedName>
</protein>
<dbReference type="OrthoDB" id="2013972at2759"/>
<feature type="region of interest" description="Disordered" evidence="2">
    <location>
        <begin position="1"/>
        <end position="57"/>
    </location>
</feature>
<dbReference type="InterPro" id="IPR029063">
    <property type="entry name" value="SAM-dependent_MTases_sf"/>
</dbReference>
<accession>A0A507API4</accession>
<evidence type="ECO:0000313" key="3">
    <source>
        <dbReference type="EMBL" id="TPX08636.1"/>
    </source>
</evidence>
<dbReference type="Proteomes" id="UP000319257">
    <property type="component" value="Unassembled WGS sequence"/>
</dbReference>
<dbReference type="STRING" id="1093900.A0A507API4"/>
<feature type="compositionally biased region" description="Low complexity" evidence="2">
    <location>
        <begin position="12"/>
        <end position="27"/>
    </location>
</feature>
<dbReference type="InParanoid" id="A0A507API4"/>
<dbReference type="AlphaFoldDB" id="A0A507API4"/>
<name>A0A507API4_9PEZI</name>
<dbReference type="Gene3D" id="3.40.50.150">
    <property type="entry name" value="Vaccinia Virus protein VP39"/>
    <property type="match status" value="1"/>
</dbReference>
<organism evidence="3 4">
    <name type="scientific">Thyridium curvatum</name>
    <dbReference type="NCBI Taxonomy" id="1093900"/>
    <lineage>
        <taxon>Eukaryota</taxon>
        <taxon>Fungi</taxon>
        <taxon>Dikarya</taxon>
        <taxon>Ascomycota</taxon>
        <taxon>Pezizomycotina</taxon>
        <taxon>Sordariomycetes</taxon>
        <taxon>Sordariomycetidae</taxon>
        <taxon>Thyridiales</taxon>
        <taxon>Thyridiaceae</taxon>
        <taxon>Thyridium</taxon>
    </lineage>
</organism>
<dbReference type="SUPFAM" id="SSF53335">
    <property type="entry name" value="S-adenosyl-L-methionine-dependent methyltransferases"/>
    <property type="match status" value="1"/>
</dbReference>
<dbReference type="PANTHER" id="PTHR43591:SF10">
    <property type="entry name" value="ABC TRANSMEMBRANE TYPE-1 DOMAIN-CONTAINING PROTEIN-RELATED"/>
    <property type="match status" value="1"/>
</dbReference>
<dbReference type="CDD" id="cd02440">
    <property type="entry name" value="AdoMet_MTases"/>
    <property type="match status" value="1"/>
</dbReference>
<dbReference type="PANTHER" id="PTHR43591">
    <property type="entry name" value="METHYLTRANSFERASE"/>
    <property type="match status" value="1"/>
</dbReference>
<evidence type="ECO:0000256" key="1">
    <source>
        <dbReference type="ARBA" id="ARBA00038158"/>
    </source>
</evidence>
<evidence type="ECO:0000313" key="4">
    <source>
        <dbReference type="Proteomes" id="UP000319257"/>
    </source>
</evidence>
<keyword evidence="4" id="KW-1185">Reference proteome</keyword>
<comment type="similarity">
    <text evidence="1">Belongs to the methyltransferase superfamily. LaeA methyltransferase family.</text>
</comment>
<gene>
    <name evidence="3" type="ORF">E0L32_009825</name>
</gene>
<reference evidence="3 4" key="1">
    <citation type="submission" date="2019-06" db="EMBL/GenBank/DDBJ databases">
        <title>Draft genome sequence of the filamentous fungus Phialemoniopsis curvata isolated from diesel fuel.</title>
        <authorList>
            <person name="Varaljay V.A."/>
            <person name="Lyon W.J."/>
            <person name="Crouch A.L."/>
            <person name="Drake C.E."/>
            <person name="Hollomon J.M."/>
            <person name="Nadeau L.J."/>
            <person name="Nunn H.S."/>
            <person name="Stevenson B.S."/>
            <person name="Bojanowski C.L."/>
            <person name="Crookes-Goodson W.J."/>
        </authorList>
    </citation>
    <scope>NUCLEOTIDE SEQUENCE [LARGE SCALE GENOMIC DNA]</scope>
    <source>
        <strain evidence="3 4">D216</strain>
    </source>
</reference>
<comment type="caution">
    <text evidence="3">The sequence shown here is derived from an EMBL/GenBank/DDBJ whole genome shotgun (WGS) entry which is preliminary data.</text>
</comment>
<sequence>MTEQQPSSSQLADSVPVAAPASPAAQAGEGELQPPQHWSEQPLEDDGDSALGDDAASSTASIASSILEYRTVNGRTYHSDRGSHQYWGANDDRQNETLDIHGERHHVFTLAQDGKLCYAPLKPDIQKAVDIGTGTGIWAIDFGDEYPNCEVIGTDLSPIQPGWVPPNVHFQIDDFTQEWTFADNSLDYVHFRWLVGTVTDWAALFKQAYKALKPGGWIESFECNGYFESEDDTVTDKTAAAQWGYIFREGSKKMGSTASFTVVRDGLQKKALEEAGFTNIQQQPLRFPISDWATDPKLKQIGQYTRAALENDIEGTMGFMANQLGWSPEEVTVYAAHLRKEVRQRKVHALYRANVAWAQKPETSETSYALHLKLLSLYEPNQLLPAPHCFASAYPSCEPEADSDESEGYTPAPHCFASAYPSCEPEADSDESEGYTPALSSWQRQSFISGGFIREDDYQREVKLFARSDTRQGNKVFWWDAYIVTSLHM</sequence>
<dbReference type="GeneID" id="41977272"/>
<dbReference type="GO" id="GO:0008168">
    <property type="term" value="F:methyltransferase activity"/>
    <property type="evidence" value="ECO:0007669"/>
    <property type="project" value="TreeGrafter"/>
</dbReference>
<dbReference type="EMBL" id="SKBQ01000075">
    <property type="protein sequence ID" value="TPX08636.1"/>
    <property type="molecule type" value="Genomic_DNA"/>
</dbReference>
<proteinExistence type="inferred from homology"/>
<evidence type="ECO:0000256" key="2">
    <source>
        <dbReference type="SAM" id="MobiDB-lite"/>
    </source>
</evidence>
<feature type="compositionally biased region" description="Polar residues" evidence="2">
    <location>
        <begin position="1"/>
        <end position="11"/>
    </location>
</feature>